<dbReference type="AlphaFoldDB" id="A0A0F6SHY4"/>
<evidence type="ECO:0000313" key="2">
    <source>
        <dbReference type="Proteomes" id="UP000034883"/>
    </source>
</evidence>
<proteinExistence type="predicted"/>
<reference evidence="1 2" key="1">
    <citation type="submission" date="2015-03" db="EMBL/GenBank/DDBJ databases">
        <title>Genome assembly of Sandaracinus amylolyticus DSM 53668.</title>
        <authorList>
            <person name="Sharma G."/>
            <person name="Subramanian S."/>
        </authorList>
    </citation>
    <scope>NUCLEOTIDE SEQUENCE [LARGE SCALE GENOMIC DNA]</scope>
    <source>
        <strain evidence="1 2">DSM 53668</strain>
    </source>
</reference>
<dbReference type="KEGG" id="samy:DB32_008398"/>
<sequence>MVLRESDVDRWPGGDVATQRMPQFAAIGEFAGSQVIVLRDPELTTVVPLELGGVLLVTAVYCEGDRSLDGHLEMLPVSGWHVLPRKFRATGGNYTLFDGSLSGKALKDPALQPKILEEHGGVIQFALAEGTYDVECFGPWDPDAQTSLWLTRVVRSAV</sequence>
<organism evidence="1 2">
    <name type="scientific">Sandaracinus amylolyticus</name>
    <dbReference type="NCBI Taxonomy" id="927083"/>
    <lineage>
        <taxon>Bacteria</taxon>
        <taxon>Pseudomonadati</taxon>
        <taxon>Myxococcota</taxon>
        <taxon>Polyangia</taxon>
        <taxon>Polyangiales</taxon>
        <taxon>Sandaracinaceae</taxon>
        <taxon>Sandaracinus</taxon>
    </lineage>
</organism>
<evidence type="ECO:0000313" key="1">
    <source>
        <dbReference type="EMBL" id="AKF11249.1"/>
    </source>
</evidence>
<name>A0A0F6SHY4_9BACT</name>
<dbReference type="EMBL" id="CP011125">
    <property type="protein sequence ID" value="AKF11249.1"/>
    <property type="molecule type" value="Genomic_DNA"/>
</dbReference>
<keyword evidence="2" id="KW-1185">Reference proteome</keyword>
<dbReference type="Proteomes" id="UP000034883">
    <property type="component" value="Chromosome"/>
</dbReference>
<accession>A0A0F6SHY4</accession>
<dbReference type="STRING" id="927083.DB32_008398"/>
<gene>
    <name evidence="1" type="ORF">DB32_008398</name>
</gene>
<protein>
    <submittedName>
        <fullName evidence="1">Uncharacterized protein</fullName>
    </submittedName>
</protein>